<accession>A0A0A9GZB8</accession>
<protein>
    <submittedName>
        <fullName evidence="1">Uncharacterized protein</fullName>
    </submittedName>
</protein>
<name>A0A0A9GZB8_ARUDO</name>
<reference evidence="1" key="1">
    <citation type="submission" date="2014-09" db="EMBL/GenBank/DDBJ databases">
        <authorList>
            <person name="Magalhaes I.L.F."/>
            <person name="Oliveira U."/>
            <person name="Santos F.R."/>
            <person name="Vidigal T.H.D.A."/>
            <person name="Brescovit A.D."/>
            <person name="Santos A.J."/>
        </authorList>
    </citation>
    <scope>NUCLEOTIDE SEQUENCE</scope>
    <source>
        <tissue evidence="1">Shoot tissue taken approximately 20 cm above the soil surface</tissue>
    </source>
</reference>
<evidence type="ECO:0000313" key="1">
    <source>
        <dbReference type="EMBL" id="JAE25938.1"/>
    </source>
</evidence>
<proteinExistence type="predicted"/>
<organism evidence="1">
    <name type="scientific">Arundo donax</name>
    <name type="common">Giant reed</name>
    <name type="synonym">Donax arundinaceus</name>
    <dbReference type="NCBI Taxonomy" id="35708"/>
    <lineage>
        <taxon>Eukaryota</taxon>
        <taxon>Viridiplantae</taxon>
        <taxon>Streptophyta</taxon>
        <taxon>Embryophyta</taxon>
        <taxon>Tracheophyta</taxon>
        <taxon>Spermatophyta</taxon>
        <taxon>Magnoliopsida</taxon>
        <taxon>Liliopsida</taxon>
        <taxon>Poales</taxon>
        <taxon>Poaceae</taxon>
        <taxon>PACMAD clade</taxon>
        <taxon>Arundinoideae</taxon>
        <taxon>Arundineae</taxon>
        <taxon>Arundo</taxon>
    </lineage>
</organism>
<sequence length="34" mass="3877">MFENFPFYSSVSLCNASILMCCSAGFDLFCNTQW</sequence>
<dbReference type="EMBL" id="GBRH01171958">
    <property type="protein sequence ID" value="JAE25938.1"/>
    <property type="molecule type" value="Transcribed_RNA"/>
</dbReference>
<dbReference type="AlphaFoldDB" id="A0A0A9GZB8"/>
<reference evidence="1" key="2">
    <citation type="journal article" date="2015" name="Data Brief">
        <title>Shoot transcriptome of the giant reed, Arundo donax.</title>
        <authorList>
            <person name="Barrero R.A."/>
            <person name="Guerrero F.D."/>
            <person name="Moolhuijzen P."/>
            <person name="Goolsby J.A."/>
            <person name="Tidwell J."/>
            <person name="Bellgard S.E."/>
            <person name="Bellgard M.I."/>
        </authorList>
    </citation>
    <scope>NUCLEOTIDE SEQUENCE</scope>
    <source>
        <tissue evidence="1">Shoot tissue taken approximately 20 cm above the soil surface</tissue>
    </source>
</reference>